<dbReference type="InterPro" id="IPR003788">
    <property type="entry name" value="NDUFAF7"/>
</dbReference>
<dbReference type="AlphaFoldDB" id="A0A9D3AA88"/>
<accession>A0A9D3AA88</accession>
<dbReference type="GO" id="GO:0035243">
    <property type="term" value="F:protein-arginine omega-N symmetric methyltransferase activity"/>
    <property type="evidence" value="ECO:0007669"/>
    <property type="project" value="TreeGrafter"/>
</dbReference>
<evidence type="ECO:0000313" key="4">
    <source>
        <dbReference type="Proteomes" id="UP000700248"/>
    </source>
</evidence>
<evidence type="ECO:0000313" key="3">
    <source>
        <dbReference type="EMBL" id="HJH23512.1"/>
    </source>
</evidence>
<name>A0A9D3AA88_9BURK</name>
<dbReference type="SUPFAM" id="SSF53335">
    <property type="entry name" value="S-adenosyl-L-methionine-dependent methyltransferases"/>
    <property type="match status" value="1"/>
</dbReference>
<keyword evidence="2 3" id="KW-0808">Transferase</keyword>
<dbReference type="RefSeq" id="WP_276830203.1">
    <property type="nucleotide sequence ID" value="NZ_DYTQ01000040.1"/>
</dbReference>
<sequence length="404" mass="44685">MICFPAPLYPHGLPKLEPELLPLLDRHHQALAALIADHDNFLPYDQWMQAALYAPQMGYYTGGSTKFHYAGDFTTAPELSPLFGQCLAKQVAQILQHCPEPKVFEFGAGSGALAASVLTTLDQMGHTATPYIILELSPSLRARQQERLASWGQRVQWVNELPTAFSGAVLANEVLDAMPVHLVQRSADLSILELGVSVNHEAAATAPSPFRLTARLAKGELARIAEERLPRIAGYRSEINLQAESWIRAMGDWLQVGGALLIDYGFAQHEYYHAQRTTGTLMCHFRHFAHDESLILPGLQDITAHVDFTAIADAALAAQLEVGGYTSQAHFLMNCGITQDLEAIHHALDLNNNSHLQRWTQQVHAVQTLLSEAEMGELFKVLALGKDLPTPLLGFMMRDRRNFL</sequence>
<gene>
    <name evidence="3" type="ORF">K8U84_03055</name>
</gene>
<organism evidence="3 4">
    <name type="scientific">Paenalcaligenes hominis</name>
    <dbReference type="NCBI Taxonomy" id="643674"/>
    <lineage>
        <taxon>Bacteria</taxon>
        <taxon>Pseudomonadati</taxon>
        <taxon>Pseudomonadota</taxon>
        <taxon>Betaproteobacteria</taxon>
        <taxon>Burkholderiales</taxon>
        <taxon>Alcaligenaceae</taxon>
        <taxon>Paenalcaligenes</taxon>
    </lineage>
</organism>
<dbReference type="PANTHER" id="PTHR12049">
    <property type="entry name" value="PROTEIN ARGININE METHYLTRANSFERASE NDUFAF7, MITOCHONDRIAL"/>
    <property type="match status" value="1"/>
</dbReference>
<dbReference type="Gene3D" id="3.40.50.12710">
    <property type="match status" value="1"/>
</dbReference>
<dbReference type="GO" id="GO:0032259">
    <property type="term" value="P:methylation"/>
    <property type="evidence" value="ECO:0007669"/>
    <property type="project" value="UniProtKB-KW"/>
</dbReference>
<dbReference type="Pfam" id="PF02636">
    <property type="entry name" value="Methyltransf_28"/>
    <property type="match status" value="1"/>
</dbReference>
<keyword evidence="1 3" id="KW-0489">Methyltransferase</keyword>
<dbReference type="PANTHER" id="PTHR12049:SF7">
    <property type="entry name" value="PROTEIN ARGININE METHYLTRANSFERASE NDUFAF7, MITOCHONDRIAL"/>
    <property type="match status" value="1"/>
</dbReference>
<dbReference type="InterPro" id="IPR029063">
    <property type="entry name" value="SAM-dependent_MTases_sf"/>
</dbReference>
<dbReference type="Proteomes" id="UP000700248">
    <property type="component" value="Unassembled WGS sequence"/>
</dbReference>
<reference evidence="3" key="2">
    <citation type="submission" date="2021-09" db="EMBL/GenBank/DDBJ databases">
        <authorList>
            <person name="Gilroy R."/>
        </authorList>
    </citation>
    <scope>NUCLEOTIDE SEQUENCE</scope>
    <source>
        <strain evidence="3">CHK175-13533</strain>
    </source>
</reference>
<protein>
    <submittedName>
        <fullName evidence="3">SAM-dependent methyltransferase</fullName>
        <ecNumber evidence="3">2.1.1.-</ecNumber>
    </submittedName>
</protein>
<dbReference type="EC" id="2.1.1.-" evidence="3"/>
<proteinExistence type="predicted"/>
<evidence type="ECO:0000256" key="1">
    <source>
        <dbReference type="ARBA" id="ARBA00022603"/>
    </source>
</evidence>
<dbReference type="EMBL" id="DYTQ01000040">
    <property type="protein sequence ID" value="HJH23512.1"/>
    <property type="molecule type" value="Genomic_DNA"/>
</dbReference>
<dbReference type="InterPro" id="IPR038375">
    <property type="entry name" value="NDUFAF7_sf"/>
</dbReference>
<reference evidence="3" key="1">
    <citation type="journal article" date="2021" name="PeerJ">
        <title>Extensive microbial diversity within the chicken gut microbiome revealed by metagenomics and culture.</title>
        <authorList>
            <person name="Gilroy R."/>
            <person name="Ravi A."/>
            <person name="Getino M."/>
            <person name="Pursley I."/>
            <person name="Horton D.L."/>
            <person name="Alikhan N.F."/>
            <person name="Baker D."/>
            <person name="Gharbi K."/>
            <person name="Hall N."/>
            <person name="Watson M."/>
            <person name="Adriaenssens E.M."/>
            <person name="Foster-Nyarko E."/>
            <person name="Jarju S."/>
            <person name="Secka A."/>
            <person name="Antonio M."/>
            <person name="Oren A."/>
            <person name="Chaudhuri R.R."/>
            <person name="La Ragione R."/>
            <person name="Hildebrand F."/>
            <person name="Pallen M.J."/>
        </authorList>
    </citation>
    <scope>NUCLEOTIDE SEQUENCE</scope>
    <source>
        <strain evidence="3">CHK175-13533</strain>
    </source>
</reference>
<comment type="caution">
    <text evidence="3">The sequence shown here is derived from an EMBL/GenBank/DDBJ whole genome shotgun (WGS) entry which is preliminary data.</text>
</comment>
<evidence type="ECO:0000256" key="2">
    <source>
        <dbReference type="ARBA" id="ARBA00022679"/>
    </source>
</evidence>